<dbReference type="RefSeq" id="WP_150596933.1">
    <property type="nucleotide sequence ID" value="NZ_CABVIJ010000009.1"/>
</dbReference>
<comment type="caution">
    <text evidence="2">The sequence shown here is derived from an EMBL/GenBank/DDBJ whole genome shotgun (WGS) entry which is preliminary data.</text>
</comment>
<evidence type="ECO:0008006" key="4">
    <source>
        <dbReference type="Google" id="ProtNLM"/>
    </source>
</evidence>
<organism evidence="2 3">
    <name type="scientific">Pseudomonas fluorescens</name>
    <dbReference type="NCBI Taxonomy" id="294"/>
    <lineage>
        <taxon>Bacteria</taxon>
        <taxon>Pseudomonadati</taxon>
        <taxon>Pseudomonadota</taxon>
        <taxon>Gammaproteobacteria</taxon>
        <taxon>Pseudomonadales</taxon>
        <taxon>Pseudomonadaceae</taxon>
        <taxon>Pseudomonas</taxon>
    </lineage>
</organism>
<accession>A0ABD7VFM0</accession>
<dbReference type="EMBL" id="CABVIJ010000009">
    <property type="protein sequence ID" value="VVO93552.1"/>
    <property type="molecule type" value="Genomic_DNA"/>
</dbReference>
<sequence>MKVKVTNSGTCPRGLWSMGAIKMIGIGASRELTLTEAELEQAKKIDVLSFEVVEAPSGDEKAELLAKLKALGIDAAGNSKVETLRKKLEEAEAAAEKEKVVDELKALNVEFDAEANLEALQAALAAAKA</sequence>
<dbReference type="AlphaFoldDB" id="A0ABD7VFM0"/>
<evidence type="ECO:0000313" key="2">
    <source>
        <dbReference type="EMBL" id="VVO93552.1"/>
    </source>
</evidence>
<evidence type="ECO:0000256" key="1">
    <source>
        <dbReference type="SAM" id="Coils"/>
    </source>
</evidence>
<name>A0ABD7VFM0_PSEFL</name>
<reference evidence="2 3" key="1">
    <citation type="submission" date="2019-09" db="EMBL/GenBank/DDBJ databases">
        <authorList>
            <person name="Chandra G."/>
            <person name="Truman W A."/>
        </authorList>
    </citation>
    <scope>NUCLEOTIDE SEQUENCE [LARGE SCALE GENOMIC DNA]</scope>
    <source>
        <strain evidence="2">PS732</strain>
    </source>
</reference>
<proteinExistence type="predicted"/>
<protein>
    <recommendedName>
        <fullName evidence="4">HeH/LEM domain-containing protein</fullName>
    </recommendedName>
</protein>
<feature type="coiled-coil region" evidence="1">
    <location>
        <begin position="78"/>
        <end position="110"/>
    </location>
</feature>
<gene>
    <name evidence="2" type="ORF">PS732_02485</name>
</gene>
<dbReference type="Proteomes" id="UP000325779">
    <property type="component" value="Unassembled WGS sequence"/>
</dbReference>
<evidence type="ECO:0000313" key="3">
    <source>
        <dbReference type="Proteomes" id="UP000325779"/>
    </source>
</evidence>
<keyword evidence="1" id="KW-0175">Coiled coil</keyword>